<dbReference type="BioCyc" id="SCAR396513:SCA_RS08115-MONOMER"/>
<sequence>MKKLLVVSSVATAAFLATGAASHNAHAAEVSQSQQQLAETALNNPSELNQHPVQAGAYNIDFVYNGNEFHFESDGQHFSWNYTAAGSNASAQPTQATTTQAAPAQQAAPVAQQTQTYSTTTQTTQTTTSYSAPVQQQSYSAPARSYSTASVSTGGSTKAQFLAAGGTEDMWNTIVMPESGGNPNAVSPNGYMGLGQTKEGWGTGSVSAQTKGMINYANSRYGSLSNATAFRASHGWW</sequence>
<feature type="chain" id="PRO_5002882720" evidence="2">
    <location>
        <begin position="28"/>
        <end position="237"/>
    </location>
</feature>
<dbReference type="Proteomes" id="UP000000444">
    <property type="component" value="Chromosome"/>
</dbReference>
<reference evidence="3 4" key="1">
    <citation type="journal article" date="2009" name="Appl. Environ. Microbiol.">
        <title>Genome analysis of the meat starter culture bacterium Staphylococcus carnosus TM300.</title>
        <authorList>
            <person name="Rosenstein R."/>
            <person name="Nerz C."/>
            <person name="Biswas L."/>
            <person name="Resch A."/>
            <person name="Raddatz G."/>
            <person name="Schuster S.C."/>
            <person name="Goetz F."/>
        </authorList>
    </citation>
    <scope>NUCLEOTIDE SEQUENCE [LARGE SCALE GENOMIC DNA]</scope>
    <source>
        <strain evidence="3 4">TM300</strain>
    </source>
</reference>
<dbReference type="KEGG" id="sca:SCA_1598"/>
<dbReference type="Gene3D" id="1.10.530.10">
    <property type="match status" value="1"/>
</dbReference>
<proteinExistence type="predicted"/>
<gene>
    <name evidence="3" type="primary">sceA</name>
    <name evidence="3" type="ordered locus">Sca_1598</name>
</gene>
<dbReference type="SUPFAM" id="SSF53955">
    <property type="entry name" value="Lysozyme-like"/>
    <property type="match status" value="1"/>
</dbReference>
<evidence type="ECO:0000313" key="3">
    <source>
        <dbReference type="EMBL" id="CAL28504.1"/>
    </source>
</evidence>
<name>B9DMG1_STACT</name>
<evidence type="ECO:0000313" key="4">
    <source>
        <dbReference type="Proteomes" id="UP000000444"/>
    </source>
</evidence>
<dbReference type="GeneID" id="93794052"/>
<dbReference type="eggNOG" id="COG1388">
    <property type="taxonomic scope" value="Bacteria"/>
</dbReference>
<dbReference type="OrthoDB" id="2241791at2"/>
<dbReference type="EMBL" id="AM295250">
    <property type="protein sequence ID" value="CAL28504.1"/>
    <property type="molecule type" value="Genomic_DNA"/>
</dbReference>
<feature type="compositionally biased region" description="Polar residues" evidence="1">
    <location>
        <begin position="132"/>
        <end position="141"/>
    </location>
</feature>
<feature type="region of interest" description="Disordered" evidence="1">
    <location>
        <begin position="91"/>
        <end position="116"/>
    </location>
</feature>
<keyword evidence="2" id="KW-0732">Signal</keyword>
<feature type="compositionally biased region" description="Low complexity" evidence="1">
    <location>
        <begin position="122"/>
        <end position="131"/>
    </location>
</feature>
<dbReference type="RefSeq" id="WP_015900844.1">
    <property type="nucleotide sequence ID" value="NC_012121.1"/>
</dbReference>
<protein>
    <submittedName>
        <fullName evidence="3">SceA</fullName>
    </submittedName>
</protein>
<feature type="region of interest" description="Disordered" evidence="1">
    <location>
        <begin position="122"/>
        <end position="141"/>
    </location>
</feature>
<organism evidence="3 4">
    <name type="scientific">Staphylococcus carnosus (strain TM300)</name>
    <dbReference type="NCBI Taxonomy" id="396513"/>
    <lineage>
        <taxon>Bacteria</taxon>
        <taxon>Bacillati</taxon>
        <taxon>Bacillota</taxon>
        <taxon>Bacilli</taxon>
        <taxon>Bacillales</taxon>
        <taxon>Staphylococcaceae</taxon>
        <taxon>Staphylococcus</taxon>
    </lineage>
</organism>
<dbReference type="InterPro" id="IPR023346">
    <property type="entry name" value="Lysozyme-like_dom_sf"/>
</dbReference>
<feature type="signal peptide" evidence="2">
    <location>
        <begin position="1"/>
        <end position="27"/>
    </location>
</feature>
<dbReference type="AlphaFoldDB" id="B9DMG1"/>
<dbReference type="HOGENOM" id="CLU_099865_0_0_9"/>
<keyword evidence="4" id="KW-1185">Reference proteome</keyword>
<evidence type="ECO:0000256" key="1">
    <source>
        <dbReference type="SAM" id="MobiDB-lite"/>
    </source>
</evidence>
<accession>B9DMG1</accession>
<evidence type="ECO:0000256" key="2">
    <source>
        <dbReference type="SAM" id="SignalP"/>
    </source>
</evidence>